<gene>
    <name evidence="1" type="ORF">GCM10010412_028180</name>
</gene>
<dbReference type="EMBL" id="BAAATE010000006">
    <property type="protein sequence ID" value="GAA2657505.1"/>
    <property type="molecule type" value="Genomic_DNA"/>
</dbReference>
<dbReference type="Proteomes" id="UP001501666">
    <property type="component" value="Unassembled WGS sequence"/>
</dbReference>
<organism evidence="1 2">
    <name type="scientific">Nonomuraea recticatena</name>
    <dbReference type="NCBI Taxonomy" id="46178"/>
    <lineage>
        <taxon>Bacteria</taxon>
        <taxon>Bacillati</taxon>
        <taxon>Actinomycetota</taxon>
        <taxon>Actinomycetes</taxon>
        <taxon>Streptosporangiales</taxon>
        <taxon>Streptosporangiaceae</taxon>
        <taxon>Nonomuraea</taxon>
    </lineage>
</organism>
<dbReference type="RefSeq" id="WP_346146515.1">
    <property type="nucleotide sequence ID" value="NZ_BAAATE010000006.1"/>
</dbReference>
<name>A0ABP6E3K1_9ACTN</name>
<keyword evidence="2" id="KW-1185">Reference proteome</keyword>
<reference evidence="2" key="1">
    <citation type="journal article" date="2019" name="Int. J. Syst. Evol. Microbiol.">
        <title>The Global Catalogue of Microorganisms (GCM) 10K type strain sequencing project: providing services to taxonomists for standard genome sequencing and annotation.</title>
        <authorList>
            <consortium name="The Broad Institute Genomics Platform"/>
            <consortium name="The Broad Institute Genome Sequencing Center for Infectious Disease"/>
            <person name="Wu L."/>
            <person name="Ma J."/>
        </authorList>
    </citation>
    <scope>NUCLEOTIDE SEQUENCE [LARGE SCALE GENOMIC DNA]</scope>
    <source>
        <strain evidence="2">JCM 6835</strain>
    </source>
</reference>
<proteinExistence type="predicted"/>
<comment type="caution">
    <text evidence="1">The sequence shown here is derived from an EMBL/GenBank/DDBJ whole genome shotgun (WGS) entry which is preliminary data.</text>
</comment>
<evidence type="ECO:0000313" key="1">
    <source>
        <dbReference type="EMBL" id="GAA2657505.1"/>
    </source>
</evidence>
<evidence type="ECO:0000313" key="2">
    <source>
        <dbReference type="Proteomes" id="UP001501666"/>
    </source>
</evidence>
<accession>A0ABP6E3K1</accession>
<protein>
    <submittedName>
        <fullName evidence="1">Uncharacterized protein</fullName>
    </submittedName>
</protein>
<sequence length="95" mass="10006">MISAFPGRAAGPRPIAYQLGEQRVLCAPNCLPERRAQQMTDAGRHVGDVHPWTVDLSLGDEDLRCDGCGRVLVQAPALIEETDEPAGGGAAQPTG</sequence>